<name>A0A238W1N9_9ACTN</name>
<dbReference type="RefSeq" id="WP_203833073.1">
    <property type="nucleotide sequence ID" value="NZ_BOMU01000034.1"/>
</dbReference>
<dbReference type="CDD" id="cd00090">
    <property type="entry name" value="HTH_ARSR"/>
    <property type="match status" value="1"/>
</dbReference>
<protein>
    <submittedName>
        <fullName evidence="5">Transcriptional regulator, ArsR family</fullName>
    </submittedName>
</protein>
<evidence type="ECO:0000256" key="1">
    <source>
        <dbReference type="ARBA" id="ARBA00023015"/>
    </source>
</evidence>
<dbReference type="GO" id="GO:0003677">
    <property type="term" value="F:DNA binding"/>
    <property type="evidence" value="ECO:0007669"/>
    <property type="project" value="UniProtKB-KW"/>
</dbReference>
<dbReference type="InterPro" id="IPR051081">
    <property type="entry name" value="HTH_MetalResp_TranReg"/>
</dbReference>
<reference evidence="5 6" key="1">
    <citation type="submission" date="2017-06" db="EMBL/GenBank/DDBJ databases">
        <authorList>
            <person name="Kim H.J."/>
            <person name="Triplett B.A."/>
        </authorList>
    </citation>
    <scope>NUCLEOTIDE SEQUENCE [LARGE SCALE GENOMIC DNA]</scope>
    <source>
        <strain evidence="5 6">DSM 43151</strain>
    </source>
</reference>
<keyword evidence="1" id="KW-0805">Transcription regulation</keyword>
<dbReference type="SMART" id="SM00418">
    <property type="entry name" value="HTH_ARSR"/>
    <property type="match status" value="1"/>
</dbReference>
<dbReference type="PANTHER" id="PTHR33154">
    <property type="entry name" value="TRANSCRIPTIONAL REGULATOR, ARSR FAMILY"/>
    <property type="match status" value="1"/>
</dbReference>
<evidence type="ECO:0000256" key="2">
    <source>
        <dbReference type="ARBA" id="ARBA00023125"/>
    </source>
</evidence>
<evidence type="ECO:0000313" key="5">
    <source>
        <dbReference type="EMBL" id="SNR40274.1"/>
    </source>
</evidence>
<dbReference type="InterPro" id="IPR011991">
    <property type="entry name" value="ArsR-like_HTH"/>
</dbReference>
<dbReference type="PANTHER" id="PTHR33154:SF33">
    <property type="entry name" value="TRANSCRIPTIONAL REPRESSOR SDPR"/>
    <property type="match status" value="1"/>
</dbReference>
<feature type="domain" description="HTH arsR-type" evidence="4">
    <location>
        <begin position="2"/>
        <end position="96"/>
    </location>
</feature>
<proteinExistence type="predicted"/>
<organism evidence="5 6">
    <name type="scientific">Actinoplanes regularis</name>
    <dbReference type="NCBI Taxonomy" id="52697"/>
    <lineage>
        <taxon>Bacteria</taxon>
        <taxon>Bacillati</taxon>
        <taxon>Actinomycetota</taxon>
        <taxon>Actinomycetes</taxon>
        <taxon>Micromonosporales</taxon>
        <taxon>Micromonosporaceae</taxon>
        <taxon>Actinoplanes</taxon>
    </lineage>
</organism>
<dbReference type="InterPro" id="IPR001845">
    <property type="entry name" value="HTH_ArsR_DNA-bd_dom"/>
</dbReference>
<dbReference type="AlphaFoldDB" id="A0A238W1N9"/>
<dbReference type="SUPFAM" id="SSF46785">
    <property type="entry name" value="Winged helix' DNA-binding domain"/>
    <property type="match status" value="1"/>
</dbReference>
<dbReference type="EMBL" id="FZNR01000002">
    <property type="protein sequence ID" value="SNR40274.1"/>
    <property type="molecule type" value="Genomic_DNA"/>
</dbReference>
<gene>
    <name evidence="5" type="ORF">SAMN06264365_10271</name>
</gene>
<accession>A0A238W1N9</accession>
<keyword evidence="3" id="KW-0804">Transcription</keyword>
<dbReference type="Gene3D" id="1.10.10.10">
    <property type="entry name" value="Winged helix-like DNA-binding domain superfamily/Winged helix DNA-binding domain"/>
    <property type="match status" value="1"/>
</dbReference>
<sequence length="107" mass="11957">MDDMSIGAEDASVFRALADPTRRQILEDLRHGELTAGGIAERFPMSGPSVSRHLSTLRSAGLIQERREANKIYYSLVPERLALCVGRFLSTVCPDQIVVRQRRKQSS</sequence>
<dbReference type="GO" id="GO:0003700">
    <property type="term" value="F:DNA-binding transcription factor activity"/>
    <property type="evidence" value="ECO:0007669"/>
    <property type="project" value="InterPro"/>
</dbReference>
<evidence type="ECO:0000313" key="6">
    <source>
        <dbReference type="Proteomes" id="UP000198415"/>
    </source>
</evidence>
<dbReference type="Pfam" id="PF01022">
    <property type="entry name" value="HTH_5"/>
    <property type="match status" value="1"/>
</dbReference>
<dbReference type="InterPro" id="IPR036390">
    <property type="entry name" value="WH_DNA-bd_sf"/>
</dbReference>
<evidence type="ECO:0000256" key="3">
    <source>
        <dbReference type="ARBA" id="ARBA00023163"/>
    </source>
</evidence>
<dbReference type="PRINTS" id="PR00778">
    <property type="entry name" value="HTHARSR"/>
</dbReference>
<evidence type="ECO:0000259" key="4">
    <source>
        <dbReference type="PROSITE" id="PS50987"/>
    </source>
</evidence>
<keyword evidence="2" id="KW-0238">DNA-binding</keyword>
<keyword evidence="6" id="KW-1185">Reference proteome</keyword>
<dbReference type="InterPro" id="IPR036388">
    <property type="entry name" value="WH-like_DNA-bd_sf"/>
</dbReference>
<dbReference type="NCBIfam" id="NF033788">
    <property type="entry name" value="HTH_metalloreg"/>
    <property type="match status" value="1"/>
</dbReference>
<dbReference type="PROSITE" id="PS50987">
    <property type="entry name" value="HTH_ARSR_2"/>
    <property type="match status" value="1"/>
</dbReference>
<dbReference type="Proteomes" id="UP000198415">
    <property type="component" value="Unassembled WGS sequence"/>
</dbReference>